<protein>
    <submittedName>
        <fullName evidence="1">LamG-like jellyroll fold domain-containing protein</fullName>
    </submittedName>
</protein>
<reference evidence="2" key="1">
    <citation type="journal article" date="2019" name="Int. J. Syst. Evol. Microbiol.">
        <title>The Global Catalogue of Microorganisms (GCM) 10K type strain sequencing project: providing services to taxonomists for standard genome sequencing and annotation.</title>
        <authorList>
            <consortium name="The Broad Institute Genomics Platform"/>
            <consortium name="The Broad Institute Genome Sequencing Center for Infectious Disease"/>
            <person name="Wu L."/>
            <person name="Ma J."/>
        </authorList>
    </citation>
    <scope>NUCLEOTIDE SEQUENCE [LARGE SCALE GENOMIC DNA]</scope>
    <source>
        <strain evidence="2">CCUG 57942</strain>
    </source>
</reference>
<accession>A0ABW4ZEQ3</accession>
<dbReference type="PANTHER" id="PTHR30273:SF2">
    <property type="entry name" value="PROTEIN FECR"/>
    <property type="match status" value="1"/>
</dbReference>
<dbReference type="SUPFAM" id="SSF49899">
    <property type="entry name" value="Concanavalin A-like lectins/glucanases"/>
    <property type="match status" value="1"/>
</dbReference>
<gene>
    <name evidence="1" type="ORF">ACFSW8_16485</name>
</gene>
<dbReference type="PANTHER" id="PTHR30273">
    <property type="entry name" value="PERIPLASMIC SIGNAL SENSOR AND SIGMA FACTOR ACTIVATOR FECR-RELATED"/>
    <property type="match status" value="1"/>
</dbReference>
<sequence>MNEETIALIGQAMDGTISEQDFARLQEILRTDPKALAHYCQQSEIHGRLTWELNGSEIDHSLIQPKPKTWLRPVLIPTAAAITVGIFTYALTRPPQDQDADQSNSIADAFPAEEMNIARVTNSLDAVWSSGDTPIGTWLKPGVMTLEAGKAEITFDSGARVLLEGPASIENLTPHHAKLLNGKGVVHIPNSANGFALETPSNTFYDPDCAFALAVDKDTTEVHVLEGTLDTNLKNNLAATTTLSKDQSLRFNSKENLPVQSLTLDATNIKDELPQLTEGKAAEFVHWSFDSVDNETFPETGTHPYNRFAAVVAHDKSAGKGGYGIHSINGKFGRAIRLYGDGSYLTTQFPGISGTKERTVACWVRIPRNNKNKHAYSILSWGTPNKKSGEKWQIAWNTANDGGIRGALRTEFGRGSVSGTKVICDATWHHIVSVFRPNDSNNVASQVLHYVDGKLDTTSWARNAKINTDISDKNAHLAYIGKRLESGDQFSTFSGSIDELYIFPAALTPRQITRLYKKNEPPSNLIAPLAAR</sequence>
<dbReference type="InterPro" id="IPR012373">
    <property type="entry name" value="Ferrdict_sens_TM"/>
</dbReference>
<evidence type="ECO:0000313" key="2">
    <source>
        <dbReference type="Proteomes" id="UP001597389"/>
    </source>
</evidence>
<dbReference type="InterPro" id="IPR013320">
    <property type="entry name" value="ConA-like_dom_sf"/>
</dbReference>
<evidence type="ECO:0000313" key="1">
    <source>
        <dbReference type="EMBL" id="MFD2160504.1"/>
    </source>
</evidence>
<dbReference type="RefSeq" id="WP_377088015.1">
    <property type="nucleotide sequence ID" value="NZ_JBHSJL010000014.1"/>
</dbReference>
<dbReference type="Proteomes" id="UP001597389">
    <property type="component" value="Unassembled WGS sequence"/>
</dbReference>
<dbReference type="Gene3D" id="2.60.120.200">
    <property type="match status" value="1"/>
</dbReference>
<organism evidence="1 2">
    <name type="scientific">Rubritalea tangerina</name>
    <dbReference type="NCBI Taxonomy" id="430798"/>
    <lineage>
        <taxon>Bacteria</taxon>
        <taxon>Pseudomonadati</taxon>
        <taxon>Verrucomicrobiota</taxon>
        <taxon>Verrucomicrobiia</taxon>
        <taxon>Verrucomicrobiales</taxon>
        <taxon>Rubritaleaceae</taxon>
        <taxon>Rubritalea</taxon>
    </lineage>
</organism>
<name>A0ABW4ZEQ3_9BACT</name>
<dbReference type="EMBL" id="JBHUJB010000083">
    <property type="protein sequence ID" value="MFD2160504.1"/>
    <property type="molecule type" value="Genomic_DNA"/>
</dbReference>
<keyword evidence="2" id="KW-1185">Reference proteome</keyword>
<comment type="caution">
    <text evidence="1">The sequence shown here is derived from an EMBL/GenBank/DDBJ whole genome shotgun (WGS) entry which is preliminary data.</text>
</comment>
<dbReference type="Pfam" id="PF13385">
    <property type="entry name" value="Laminin_G_3"/>
    <property type="match status" value="1"/>
</dbReference>
<proteinExistence type="predicted"/>